<keyword evidence="5 8" id="KW-0472">Membrane</keyword>
<evidence type="ECO:0000256" key="2">
    <source>
        <dbReference type="ARBA" id="ARBA00022475"/>
    </source>
</evidence>
<evidence type="ECO:0000256" key="1">
    <source>
        <dbReference type="ARBA" id="ARBA00004651"/>
    </source>
</evidence>
<dbReference type="Gene3D" id="1.10.287.70">
    <property type="match status" value="1"/>
</dbReference>
<keyword evidence="7" id="KW-0325">Glycoprotein</keyword>
<protein>
    <recommendedName>
        <fullName evidence="11">Ionotropic receptor</fullName>
    </recommendedName>
</protein>
<dbReference type="EMBL" id="OU963862">
    <property type="protein sequence ID" value="CAH0381812.1"/>
    <property type="molecule type" value="Genomic_DNA"/>
</dbReference>
<reference evidence="9" key="1">
    <citation type="submission" date="2021-12" db="EMBL/GenBank/DDBJ databases">
        <authorList>
            <person name="King R."/>
        </authorList>
    </citation>
    <scope>NUCLEOTIDE SEQUENCE</scope>
</reference>
<dbReference type="AlphaFoldDB" id="A0A9P0EWA8"/>
<name>A0A9P0EWA8_BEMTA</name>
<evidence type="ECO:0000256" key="7">
    <source>
        <dbReference type="ARBA" id="ARBA00023180"/>
    </source>
</evidence>
<evidence type="ECO:0000256" key="6">
    <source>
        <dbReference type="ARBA" id="ARBA00023170"/>
    </source>
</evidence>
<dbReference type="InterPro" id="IPR052192">
    <property type="entry name" value="Insect_Ionotropic_Sensory_Rcpt"/>
</dbReference>
<dbReference type="Proteomes" id="UP001152759">
    <property type="component" value="Chromosome 1"/>
</dbReference>
<gene>
    <name evidence="9" type="ORF">BEMITA_LOCUS1427</name>
</gene>
<feature type="transmembrane region" description="Helical" evidence="8">
    <location>
        <begin position="391"/>
        <end position="413"/>
    </location>
</feature>
<keyword evidence="10" id="KW-1185">Reference proteome</keyword>
<dbReference type="PANTHER" id="PTHR42643">
    <property type="entry name" value="IONOTROPIC RECEPTOR 20A-RELATED"/>
    <property type="match status" value="1"/>
</dbReference>
<sequence length="641" mass="72282">MILLTDPKKPAPKDTEQSLLWSFMASETFFPVEPQHSLNWTLMASHNFTRLVKTTKKVAESHSVQIFLARVTQFDNTSNFIASLYRKVGPLYLTVRNSTLGAQSLAKLVIVVVGDIGNLIDMNATDSLWTSTCYYIIVTASNPPNILELFRALWNVYFVNNVIFYPTDGSEAVSIYNPFKNASDVTNIHLRNIRAIKKSVVKKMNDLNGYPLRVSMFPTRTRALPLGNGSYLGADGFLLTTLASRMNFRPVILPPQDGLRYGFKASNGSFTGVLGDLIYDRADIAFNSIFIKDYETTKVQFTRPIDFDKLCLVVAKSGLRPHWKGMFLAFSIEMWVALFITYFCSITFWCFVRKIKSGEYSVITTILDLYRIFLMFPIAKIPNIQSERIAVVSFLWFSLSTATIFQASMVKFLSYPSYEPDLNTLEEVADKGIPVITASENLKATFESDEPVMRKLYANLEVVPDKGMDILGKVATEGNAAAIGPANDLAENIATAFVKNNIILLHIVADCPKSYHIAYMLPYDSPFLESINKVISIFVESGIIHSWYIHSTPFRPLSDYHQVQETYKPLTMSNVVIAFIIIGIGSGLSSITLVAEIIMHRINRRSRGNSSRKPPSDSKLHRRSQMVYEMTRKRFKPFKVA</sequence>
<feature type="transmembrane region" description="Helical" evidence="8">
    <location>
        <begin position="575"/>
        <end position="598"/>
    </location>
</feature>
<evidence type="ECO:0000256" key="4">
    <source>
        <dbReference type="ARBA" id="ARBA00022989"/>
    </source>
</evidence>
<dbReference type="SUPFAM" id="SSF53850">
    <property type="entry name" value="Periplasmic binding protein-like II"/>
    <property type="match status" value="1"/>
</dbReference>
<evidence type="ECO:0000256" key="5">
    <source>
        <dbReference type="ARBA" id="ARBA00023136"/>
    </source>
</evidence>
<keyword evidence="2" id="KW-1003">Cell membrane</keyword>
<evidence type="ECO:0000313" key="9">
    <source>
        <dbReference type="EMBL" id="CAH0381812.1"/>
    </source>
</evidence>
<evidence type="ECO:0008006" key="11">
    <source>
        <dbReference type="Google" id="ProtNLM"/>
    </source>
</evidence>
<evidence type="ECO:0000256" key="8">
    <source>
        <dbReference type="SAM" id="Phobius"/>
    </source>
</evidence>
<feature type="transmembrane region" description="Helical" evidence="8">
    <location>
        <begin position="326"/>
        <end position="348"/>
    </location>
</feature>
<evidence type="ECO:0000313" key="10">
    <source>
        <dbReference type="Proteomes" id="UP001152759"/>
    </source>
</evidence>
<evidence type="ECO:0000256" key="3">
    <source>
        <dbReference type="ARBA" id="ARBA00022692"/>
    </source>
</evidence>
<keyword evidence="4 8" id="KW-1133">Transmembrane helix</keyword>
<dbReference type="PANTHER" id="PTHR42643:SF38">
    <property type="entry name" value="IONOTROPIC RECEPTOR 100A"/>
    <property type="match status" value="1"/>
</dbReference>
<dbReference type="Gene3D" id="3.40.190.10">
    <property type="entry name" value="Periplasmic binding protein-like II"/>
    <property type="match status" value="1"/>
</dbReference>
<proteinExistence type="predicted"/>
<accession>A0A9P0EWA8</accession>
<comment type="subcellular location">
    <subcellularLocation>
        <location evidence="1">Cell membrane</location>
        <topology evidence="1">Multi-pass membrane protein</topology>
    </subcellularLocation>
</comment>
<dbReference type="GO" id="GO:0005886">
    <property type="term" value="C:plasma membrane"/>
    <property type="evidence" value="ECO:0007669"/>
    <property type="project" value="UniProtKB-SubCell"/>
</dbReference>
<keyword evidence="3 8" id="KW-0812">Transmembrane</keyword>
<organism evidence="9 10">
    <name type="scientific">Bemisia tabaci</name>
    <name type="common">Sweetpotato whitefly</name>
    <name type="synonym">Aleurodes tabaci</name>
    <dbReference type="NCBI Taxonomy" id="7038"/>
    <lineage>
        <taxon>Eukaryota</taxon>
        <taxon>Metazoa</taxon>
        <taxon>Ecdysozoa</taxon>
        <taxon>Arthropoda</taxon>
        <taxon>Hexapoda</taxon>
        <taxon>Insecta</taxon>
        <taxon>Pterygota</taxon>
        <taxon>Neoptera</taxon>
        <taxon>Paraneoptera</taxon>
        <taxon>Hemiptera</taxon>
        <taxon>Sternorrhyncha</taxon>
        <taxon>Aleyrodoidea</taxon>
        <taxon>Aleyrodidae</taxon>
        <taxon>Aleyrodinae</taxon>
        <taxon>Bemisia</taxon>
    </lineage>
</organism>
<keyword evidence="6" id="KW-0675">Receptor</keyword>